<sequence>MAVQVLTSKACSEEGLEDATNLLLQLSQANTATRGAVLNMLLEGARTLGITVCDNIR</sequence>
<dbReference type="Proteomes" id="UP000828390">
    <property type="component" value="Unassembled WGS sequence"/>
</dbReference>
<protein>
    <submittedName>
        <fullName evidence="1">Uncharacterized protein</fullName>
    </submittedName>
</protein>
<reference evidence="1" key="2">
    <citation type="submission" date="2020-11" db="EMBL/GenBank/DDBJ databases">
        <authorList>
            <person name="McCartney M.A."/>
            <person name="Auch B."/>
            <person name="Kono T."/>
            <person name="Mallez S."/>
            <person name="Becker A."/>
            <person name="Gohl D.M."/>
            <person name="Silverstein K.A.T."/>
            <person name="Koren S."/>
            <person name="Bechman K.B."/>
            <person name="Herman A."/>
            <person name="Abrahante J.E."/>
            <person name="Garbe J."/>
        </authorList>
    </citation>
    <scope>NUCLEOTIDE SEQUENCE</scope>
    <source>
        <strain evidence="1">Duluth1</strain>
        <tissue evidence="1">Whole animal</tissue>
    </source>
</reference>
<organism evidence="1 2">
    <name type="scientific">Dreissena polymorpha</name>
    <name type="common">Zebra mussel</name>
    <name type="synonym">Mytilus polymorpha</name>
    <dbReference type="NCBI Taxonomy" id="45954"/>
    <lineage>
        <taxon>Eukaryota</taxon>
        <taxon>Metazoa</taxon>
        <taxon>Spiralia</taxon>
        <taxon>Lophotrochozoa</taxon>
        <taxon>Mollusca</taxon>
        <taxon>Bivalvia</taxon>
        <taxon>Autobranchia</taxon>
        <taxon>Heteroconchia</taxon>
        <taxon>Euheterodonta</taxon>
        <taxon>Imparidentia</taxon>
        <taxon>Neoheterodontei</taxon>
        <taxon>Myida</taxon>
        <taxon>Dreissenoidea</taxon>
        <taxon>Dreissenidae</taxon>
        <taxon>Dreissena</taxon>
    </lineage>
</organism>
<gene>
    <name evidence="1" type="ORF">DPMN_017272</name>
</gene>
<dbReference type="EMBL" id="JAIWYP010000001">
    <property type="protein sequence ID" value="KAH3893128.1"/>
    <property type="molecule type" value="Genomic_DNA"/>
</dbReference>
<comment type="caution">
    <text evidence="1">The sequence shown here is derived from an EMBL/GenBank/DDBJ whole genome shotgun (WGS) entry which is preliminary data.</text>
</comment>
<dbReference type="AlphaFoldDB" id="A0A9D4S799"/>
<keyword evidence="2" id="KW-1185">Reference proteome</keyword>
<evidence type="ECO:0000313" key="1">
    <source>
        <dbReference type="EMBL" id="KAH3893128.1"/>
    </source>
</evidence>
<accession>A0A9D4S799</accession>
<proteinExistence type="predicted"/>
<evidence type="ECO:0000313" key="2">
    <source>
        <dbReference type="Proteomes" id="UP000828390"/>
    </source>
</evidence>
<reference evidence="1" key="1">
    <citation type="journal article" date="2019" name="bioRxiv">
        <title>The Genome of the Zebra Mussel, Dreissena polymorpha: A Resource for Invasive Species Research.</title>
        <authorList>
            <person name="McCartney M.A."/>
            <person name="Auch B."/>
            <person name="Kono T."/>
            <person name="Mallez S."/>
            <person name="Zhang Y."/>
            <person name="Obille A."/>
            <person name="Becker A."/>
            <person name="Abrahante J.E."/>
            <person name="Garbe J."/>
            <person name="Badalamenti J.P."/>
            <person name="Herman A."/>
            <person name="Mangelson H."/>
            <person name="Liachko I."/>
            <person name="Sullivan S."/>
            <person name="Sone E.D."/>
            <person name="Koren S."/>
            <person name="Silverstein K.A.T."/>
            <person name="Beckman K.B."/>
            <person name="Gohl D.M."/>
        </authorList>
    </citation>
    <scope>NUCLEOTIDE SEQUENCE</scope>
    <source>
        <strain evidence="1">Duluth1</strain>
        <tissue evidence="1">Whole animal</tissue>
    </source>
</reference>
<name>A0A9D4S799_DREPO</name>